<comment type="caution">
    <text evidence="1">The sequence shown here is derived from an EMBL/GenBank/DDBJ whole genome shotgun (WGS) entry which is preliminary data.</text>
</comment>
<dbReference type="RefSeq" id="WP_028020924.1">
    <property type="nucleotide sequence ID" value="NZ_BTSP01000053.1"/>
</dbReference>
<proteinExistence type="predicted"/>
<evidence type="ECO:0000313" key="1">
    <source>
        <dbReference type="EMBL" id="MDT2540489.1"/>
    </source>
</evidence>
<protein>
    <submittedName>
        <fullName evidence="1">Uncharacterized protein</fullName>
    </submittedName>
</protein>
<gene>
    <name evidence="1" type="ORF">P7D78_20495</name>
</gene>
<evidence type="ECO:0000313" key="2">
    <source>
        <dbReference type="Proteomes" id="UP001249240"/>
    </source>
</evidence>
<sequence>MNQPHEEVKRMEKENGKELNLLSNGNRVTSLIDRENVVALNEYLAEVIDYAKKKKNPKTVAAVSGLIESMKVLNS</sequence>
<organism evidence="1 2">
    <name type="scientific">Enterococcus raffinosus</name>
    <dbReference type="NCBI Taxonomy" id="71452"/>
    <lineage>
        <taxon>Bacteria</taxon>
        <taxon>Bacillati</taxon>
        <taxon>Bacillota</taxon>
        <taxon>Bacilli</taxon>
        <taxon>Lactobacillales</taxon>
        <taxon>Enterococcaceae</taxon>
        <taxon>Enterococcus</taxon>
    </lineage>
</organism>
<dbReference type="EMBL" id="JARPXM010000047">
    <property type="protein sequence ID" value="MDT2540489.1"/>
    <property type="molecule type" value="Genomic_DNA"/>
</dbReference>
<name>A0AAW8T2Z5_9ENTE</name>
<reference evidence="1" key="1">
    <citation type="submission" date="2023-03" db="EMBL/GenBank/DDBJ databases">
        <authorList>
            <person name="Shen W."/>
            <person name="Cai J."/>
        </authorList>
    </citation>
    <scope>NUCLEOTIDE SEQUENCE</scope>
    <source>
        <strain evidence="1">B646-2</strain>
    </source>
</reference>
<dbReference type="AlphaFoldDB" id="A0AAW8T2Z5"/>
<dbReference type="Proteomes" id="UP001249240">
    <property type="component" value="Unassembled WGS sequence"/>
</dbReference>
<accession>A0AAW8T2Z5</accession>